<sequence length="521" mass="57919">MVRIARSTLIKRKMAVEMLQLLKKTGGAAMSKSVCVIGAGVGGLTAAAYLAKEGYKVTVIEKSTTVGGSAGWYFRNGRKFPTGATIAFGLEEQGLLRTVLDDLDIDLPAADLLHPMDIILPQEKVSVYKSTELWEEELKRAFSERSKEVLKFWRALQQIGEDVQAVTESRVSLPIRRFYELGSLPQHALKHPASVMRLARYALMTVEDLMKKYDLQSYQPLRQLLDAQLLDAVQTDVSQAALLPSSLALTIYRRGSFAIQEGLGQLAKTLAGRVKELGGEVVKVSPVESLTYDTSRKQWDVISRKCTSSFDFVINNSGLSFGPGTSYGADDEFSWGAFRMDAVLSDEVRRGPLEGVEFPFAYQIVPQFDFSSLVKNTHGPVYATFHNTQDMKGNLLKDEVTMTVSLHTDPDIWSTYSKEKYKEMKERLTEEILNEIDRVIPVRESLLFAETGTPLTYERYIGKTAVGGFPLTVKNAILKPKSVRSSLPQLYIVGEQVFPGPGTLSSTLSGYYAARSIMKER</sequence>
<dbReference type="PANTHER" id="PTHR46313:SF3">
    <property type="entry name" value="PROLYCOPENE ISOMERASE, CHLOROPLASTIC"/>
    <property type="match status" value="1"/>
</dbReference>
<protein>
    <submittedName>
        <fullName evidence="1">FAD-dependent oxidoreductase</fullName>
    </submittedName>
</protein>
<dbReference type="InterPro" id="IPR045892">
    <property type="entry name" value="CrtISO-like"/>
</dbReference>
<name>A0A5D4KCM4_9BACI</name>
<accession>A0A5D4KCM4</accession>
<reference evidence="1 2" key="1">
    <citation type="submission" date="2019-08" db="EMBL/GenBank/DDBJ databases">
        <title>Bacillus genomes from the desert of Cuatro Cienegas, Coahuila.</title>
        <authorList>
            <person name="Olmedo-Alvarez G."/>
        </authorList>
    </citation>
    <scope>NUCLEOTIDE SEQUENCE [LARGE SCALE GENOMIC DNA]</scope>
    <source>
        <strain evidence="1 2">CH40_1T</strain>
    </source>
</reference>
<dbReference type="PANTHER" id="PTHR46313">
    <property type="match status" value="1"/>
</dbReference>
<evidence type="ECO:0000313" key="2">
    <source>
        <dbReference type="Proteomes" id="UP000323317"/>
    </source>
</evidence>
<dbReference type="EMBL" id="VTEH01000011">
    <property type="protein sequence ID" value="TYR74500.1"/>
    <property type="molecule type" value="Genomic_DNA"/>
</dbReference>
<dbReference type="PRINTS" id="PR00419">
    <property type="entry name" value="ADXRDTASE"/>
</dbReference>
<dbReference type="Gene3D" id="3.50.50.60">
    <property type="entry name" value="FAD/NAD(P)-binding domain"/>
    <property type="match status" value="1"/>
</dbReference>
<gene>
    <name evidence="1" type="ORF">FZC79_13555</name>
</gene>
<organism evidence="1 2">
    <name type="scientific">Rossellomorea vietnamensis</name>
    <dbReference type="NCBI Taxonomy" id="218284"/>
    <lineage>
        <taxon>Bacteria</taxon>
        <taxon>Bacillati</taxon>
        <taxon>Bacillota</taxon>
        <taxon>Bacilli</taxon>
        <taxon>Bacillales</taxon>
        <taxon>Bacillaceae</taxon>
        <taxon>Rossellomorea</taxon>
    </lineage>
</organism>
<comment type="caution">
    <text evidence="1">The sequence shown here is derived from an EMBL/GenBank/DDBJ whole genome shotgun (WGS) entry which is preliminary data.</text>
</comment>
<dbReference type="AlphaFoldDB" id="A0A5D4KCM4"/>
<evidence type="ECO:0000313" key="1">
    <source>
        <dbReference type="EMBL" id="TYR74500.1"/>
    </source>
</evidence>
<dbReference type="Pfam" id="PF13450">
    <property type="entry name" value="NAD_binding_8"/>
    <property type="match status" value="1"/>
</dbReference>
<dbReference type="InterPro" id="IPR036188">
    <property type="entry name" value="FAD/NAD-bd_sf"/>
</dbReference>
<dbReference type="Proteomes" id="UP000323317">
    <property type="component" value="Unassembled WGS sequence"/>
</dbReference>
<dbReference type="SUPFAM" id="SSF51905">
    <property type="entry name" value="FAD/NAD(P)-binding domain"/>
    <property type="match status" value="1"/>
</dbReference>
<proteinExistence type="predicted"/>
<dbReference type="GO" id="GO:0016116">
    <property type="term" value="P:carotenoid metabolic process"/>
    <property type="evidence" value="ECO:0007669"/>
    <property type="project" value="InterPro"/>
</dbReference>